<protein>
    <recommendedName>
        <fullName evidence="14">sphinganine-1-phosphate aldolase</fullName>
        <ecNumber evidence="14">4.1.2.27</ecNumber>
    </recommendedName>
    <alternativeName>
        <fullName evidence="15">Sphingosine-1-phosphate aldolase</fullName>
    </alternativeName>
</protein>
<keyword evidence="5 17" id="KW-0812">Transmembrane</keyword>
<evidence type="ECO:0000256" key="3">
    <source>
        <dbReference type="ARBA" id="ARBA00004760"/>
    </source>
</evidence>
<name>A0A7S2KYF5_9STRA</name>
<proteinExistence type="inferred from homology"/>
<dbReference type="PANTHER" id="PTHR42735">
    <property type="match status" value="1"/>
</dbReference>
<dbReference type="GO" id="GO:0030149">
    <property type="term" value="P:sphingolipid catabolic process"/>
    <property type="evidence" value="ECO:0007669"/>
    <property type="project" value="TreeGrafter"/>
</dbReference>
<dbReference type="Gene3D" id="3.40.640.10">
    <property type="entry name" value="Type I PLP-dependent aspartate aminotransferase-like (Major domain)"/>
    <property type="match status" value="1"/>
</dbReference>
<keyword evidence="9 17" id="KW-1133">Transmembrane helix</keyword>
<keyword evidence="6" id="KW-0256">Endoplasmic reticulum</keyword>
<dbReference type="FunFam" id="3.40.640.10:FF:000020">
    <property type="entry name" value="sphingosine-1-phosphate lyase 1"/>
    <property type="match status" value="1"/>
</dbReference>
<dbReference type="SUPFAM" id="SSF53383">
    <property type="entry name" value="PLP-dependent transferases"/>
    <property type="match status" value="1"/>
</dbReference>
<keyword evidence="11 17" id="KW-0472">Membrane</keyword>
<dbReference type="PANTHER" id="PTHR42735:SF6">
    <property type="entry name" value="SPHINGOSINE-1-PHOSPHATE LYASE 1"/>
    <property type="match status" value="1"/>
</dbReference>
<evidence type="ECO:0000256" key="16">
    <source>
        <dbReference type="PIRSR" id="PIRSR602129-50"/>
    </source>
</evidence>
<dbReference type="InterPro" id="IPR015421">
    <property type="entry name" value="PyrdxlP-dep_Trfase_major"/>
</dbReference>
<organism evidence="18">
    <name type="scientific">Leptocylindrus danicus</name>
    <dbReference type="NCBI Taxonomy" id="163516"/>
    <lineage>
        <taxon>Eukaryota</taxon>
        <taxon>Sar</taxon>
        <taxon>Stramenopiles</taxon>
        <taxon>Ochrophyta</taxon>
        <taxon>Bacillariophyta</taxon>
        <taxon>Coscinodiscophyceae</taxon>
        <taxon>Chaetocerotophycidae</taxon>
        <taxon>Leptocylindrales</taxon>
        <taxon>Leptocylindraceae</taxon>
        <taxon>Leptocylindrus</taxon>
    </lineage>
</organism>
<comment type="similarity">
    <text evidence="13">Belongs to the group II decarboxylase family. Sphingosine-1-phosphate lyase subfamily.</text>
</comment>
<accession>A0A7S2KYF5</accession>
<keyword evidence="8" id="KW-0746">Sphingolipid metabolism</keyword>
<dbReference type="InterPro" id="IPR002129">
    <property type="entry name" value="PyrdxlP-dep_de-COase"/>
</dbReference>
<dbReference type="GO" id="GO:0030170">
    <property type="term" value="F:pyridoxal phosphate binding"/>
    <property type="evidence" value="ECO:0007669"/>
    <property type="project" value="InterPro"/>
</dbReference>
<evidence type="ECO:0000256" key="14">
    <source>
        <dbReference type="ARBA" id="ARBA00038965"/>
    </source>
</evidence>
<feature type="modified residue" description="N6-(pyridoxal phosphate)lysine" evidence="16">
    <location>
        <position position="444"/>
    </location>
</feature>
<gene>
    <name evidence="18" type="ORF">LDAN0321_LOCUS12830</name>
</gene>
<evidence type="ECO:0000256" key="9">
    <source>
        <dbReference type="ARBA" id="ARBA00022989"/>
    </source>
</evidence>
<feature type="transmembrane region" description="Helical" evidence="17">
    <location>
        <begin position="12"/>
        <end position="35"/>
    </location>
</feature>
<dbReference type="AlphaFoldDB" id="A0A7S2KYF5"/>
<keyword evidence="7 16" id="KW-0663">Pyridoxal phosphate</keyword>
<evidence type="ECO:0000256" key="10">
    <source>
        <dbReference type="ARBA" id="ARBA00023098"/>
    </source>
</evidence>
<dbReference type="InterPro" id="IPR050477">
    <property type="entry name" value="GrpII_AminoAcid_Decarb"/>
</dbReference>
<evidence type="ECO:0000256" key="13">
    <source>
        <dbReference type="ARBA" id="ARBA00038302"/>
    </source>
</evidence>
<dbReference type="GO" id="GO:0019752">
    <property type="term" value="P:carboxylic acid metabolic process"/>
    <property type="evidence" value="ECO:0007669"/>
    <property type="project" value="InterPro"/>
</dbReference>
<comment type="subcellular location">
    <subcellularLocation>
        <location evidence="2">Endoplasmic reticulum membrane</location>
        <topology evidence="2">Single-pass membrane protein</topology>
    </subcellularLocation>
</comment>
<evidence type="ECO:0000256" key="1">
    <source>
        <dbReference type="ARBA" id="ARBA00001933"/>
    </source>
</evidence>
<evidence type="ECO:0000256" key="4">
    <source>
        <dbReference type="ARBA" id="ARBA00004991"/>
    </source>
</evidence>
<comment type="pathway">
    <text evidence="4">Sphingolipid metabolism.</text>
</comment>
<dbReference type="InterPro" id="IPR015424">
    <property type="entry name" value="PyrdxlP-dep_Trfase"/>
</dbReference>
<keyword evidence="12" id="KW-0456">Lyase</keyword>
<dbReference type="GO" id="GO:0008117">
    <property type="term" value="F:sphinganine-1-phosphate aldolase activity"/>
    <property type="evidence" value="ECO:0007669"/>
    <property type="project" value="UniProtKB-EC"/>
</dbReference>
<dbReference type="InterPro" id="IPR015422">
    <property type="entry name" value="PyrdxlP-dep_Trfase_small"/>
</dbReference>
<sequence>MLAESIIANDYPGVTAIGCCIMTTYTILPWSLNLLNLPPIHVIFRSIRKVFFFLPVQLVLVAWLFRRAFISTKWTASASANDDTVESILSAVIHQLLIPIEHVLLDQFHQQAYYYSTSSSFAKGAVFLCSDTLGLFLLYAIASSLWSLYRTSWKEFKGQIMSAMVDSLSELPFLRREIEKEERKIMADLESSLKDPNRKITRTLPEHGTEAKVLIADLQKRGKAEDMKWENGMVSGTVYCGESSHTDLLNAAYGAFSLSNPLHTDIWPSVNQFEAEVCAMTASFLNGGNEDVVGCISSGGTESIVLAAKAHRDYFGRRNGIRKPEIVSCYTAHAGIDKACDMLDIRNVKVTFDPKTFEVDVDAMERAINADTIMIYASAPNFPQGVIDPIEKLSNLAVKYGVGLHVDCCLGGFVLPFGRRMGYDIPCFDFSLVGVTSISCDTHKYGYASKGTSVILYRNKYLRRAQYFAYPEWTGGLYSTPTIAGSRPGALLACAWASMMSMGEDGYRERAKVILDTTQSLVKQVASIPGLRLLGEPKSMIVCFGSDDFNIYRVGDAMAQKGWSLNSLQRPACIHLCVTIPVAKHADRFVQDLKEVVQKVLAENGGANKKEGGTAAMYGKAGSLPAGPISELLKSYTDCLLTP</sequence>
<dbReference type="GO" id="GO:0005789">
    <property type="term" value="C:endoplasmic reticulum membrane"/>
    <property type="evidence" value="ECO:0007669"/>
    <property type="project" value="UniProtKB-SubCell"/>
</dbReference>
<evidence type="ECO:0000313" key="18">
    <source>
        <dbReference type="EMBL" id="CAD9589254.1"/>
    </source>
</evidence>
<dbReference type="Gene3D" id="6.10.140.2150">
    <property type="match status" value="1"/>
</dbReference>
<evidence type="ECO:0000256" key="8">
    <source>
        <dbReference type="ARBA" id="ARBA00022919"/>
    </source>
</evidence>
<dbReference type="Gene3D" id="3.90.1150.10">
    <property type="entry name" value="Aspartate Aminotransferase, domain 1"/>
    <property type="match status" value="1"/>
</dbReference>
<dbReference type="Pfam" id="PF00282">
    <property type="entry name" value="Pyridoxal_deC"/>
    <property type="match status" value="1"/>
</dbReference>
<evidence type="ECO:0000256" key="7">
    <source>
        <dbReference type="ARBA" id="ARBA00022898"/>
    </source>
</evidence>
<evidence type="ECO:0000256" key="12">
    <source>
        <dbReference type="ARBA" id="ARBA00023239"/>
    </source>
</evidence>
<evidence type="ECO:0000256" key="6">
    <source>
        <dbReference type="ARBA" id="ARBA00022824"/>
    </source>
</evidence>
<comment type="pathway">
    <text evidence="3">Lipid metabolism; sphingolipid metabolism.</text>
</comment>
<dbReference type="EC" id="4.1.2.27" evidence="14"/>
<comment type="cofactor">
    <cofactor evidence="1 16">
        <name>pyridoxal 5'-phosphate</name>
        <dbReference type="ChEBI" id="CHEBI:597326"/>
    </cofactor>
</comment>
<evidence type="ECO:0000256" key="2">
    <source>
        <dbReference type="ARBA" id="ARBA00004389"/>
    </source>
</evidence>
<reference evidence="18" key="1">
    <citation type="submission" date="2021-01" db="EMBL/GenBank/DDBJ databases">
        <authorList>
            <person name="Corre E."/>
            <person name="Pelletier E."/>
            <person name="Niang G."/>
            <person name="Scheremetjew M."/>
            <person name="Finn R."/>
            <person name="Kale V."/>
            <person name="Holt S."/>
            <person name="Cochrane G."/>
            <person name="Meng A."/>
            <person name="Brown T."/>
            <person name="Cohen L."/>
        </authorList>
    </citation>
    <scope>NUCLEOTIDE SEQUENCE</scope>
    <source>
        <strain evidence="18">B650</strain>
    </source>
</reference>
<dbReference type="EMBL" id="HBGY01020374">
    <property type="protein sequence ID" value="CAD9589254.1"/>
    <property type="molecule type" value="Transcribed_RNA"/>
</dbReference>
<feature type="transmembrane region" description="Helical" evidence="17">
    <location>
        <begin position="125"/>
        <end position="149"/>
    </location>
</feature>
<evidence type="ECO:0000256" key="15">
    <source>
        <dbReference type="ARBA" id="ARBA00042568"/>
    </source>
</evidence>
<evidence type="ECO:0000256" key="5">
    <source>
        <dbReference type="ARBA" id="ARBA00022692"/>
    </source>
</evidence>
<evidence type="ECO:0000256" key="17">
    <source>
        <dbReference type="SAM" id="Phobius"/>
    </source>
</evidence>
<feature type="transmembrane region" description="Helical" evidence="17">
    <location>
        <begin position="47"/>
        <end position="65"/>
    </location>
</feature>
<evidence type="ECO:0000256" key="11">
    <source>
        <dbReference type="ARBA" id="ARBA00023136"/>
    </source>
</evidence>
<keyword evidence="10" id="KW-0443">Lipid metabolism</keyword>